<evidence type="ECO:0000313" key="3">
    <source>
        <dbReference type="EMBL" id="GLC62485.1"/>
    </source>
</evidence>
<accession>A0A9W6C2Z3</accession>
<feature type="region of interest" description="Disordered" evidence="1">
    <location>
        <begin position="520"/>
        <end position="540"/>
    </location>
</feature>
<dbReference type="InterPro" id="IPR008868">
    <property type="entry name" value="TniB"/>
</dbReference>
<evidence type="ECO:0000256" key="1">
    <source>
        <dbReference type="SAM" id="MobiDB-lite"/>
    </source>
</evidence>
<dbReference type="Pfam" id="PF06527">
    <property type="entry name" value="TniQ"/>
    <property type="match status" value="1"/>
</dbReference>
<dbReference type="InterPro" id="IPR009492">
    <property type="entry name" value="TniQ"/>
</dbReference>
<dbReference type="Proteomes" id="UP001165080">
    <property type="component" value="Unassembled WGS sequence"/>
</dbReference>
<dbReference type="InterPro" id="IPR027417">
    <property type="entry name" value="P-loop_NTPase"/>
</dbReference>
<evidence type="ECO:0000313" key="4">
    <source>
        <dbReference type="Proteomes" id="UP001165080"/>
    </source>
</evidence>
<name>A0A9W6C2Z3_9CHLO</name>
<gene>
    <name evidence="3" type="primary">PLESTB003608</name>
    <name evidence="3" type="ORF">PLESTB_001904800</name>
</gene>
<organism evidence="3 4">
    <name type="scientific">Pleodorina starrii</name>
    <dbReference type="NCBI Taxonomy" id="330485"/>
    <lineage>
        <taxon>Eukaryota</taxon>
        <taxon>Viridiplantae</taxon>
        <taxon>Chlorophyta</taxon>
        <taxon>core chlorophytes</taxon>
        <taxon>Chlorophyceae</taxon>
        <taxon>CS clade</taxon>
        <taxon>Chlamydomonadales</taxon>
        <taxon>Volvocaceae</taxon>
        <taxon>Pleodorina</taxon>
    </lineage>
</organism>
<protein>
    <recommendedName>
        <fullName evidence="2">TniQ domain-containing protein</fullName>
    </recommendedName>
</protein>
<dbReference type="AlphaFoldDB" id="A0A9W6C2Z3"/>
<feature type="domain" description="TniQ" evidence="2">
    <location>
        <begin position="206"/>
        <end position="371"/>
    </location>
</feature>
<reference evidence="3 4" key="1">
    <citation type="journal article" date="2023" name="Commun. Biol.">
        <title>Reorganization of the ancestral sex-determining regions during the evolution of trioecy in Pleodorina starrii.</title>
        <authorList>
            <person name="Takahashi K."/>
            <person name="Suzuki S."/>
            <person name="Kawai-Toyooka H."/>
            <person name="Yamamoto K."/>
            <person name="Hamaji T."/>
            <person name="Ootsuki R."/>
            <person name="Yamaguchi H."/>
            <person name="Kawachi M."/>
            <person name="Higashiyama T."/>
            <person name="Nozaki H."/>
        </authorList>
    </citation>
    <scope>NUCLEOTIDE SEQUENCE [LARGE SCALE GENOMIC DNA]</scope>
    <source>
        <strain evidence="3 4">NIES-4479</strain>
    </source>
</reference>
<dbReference type="Gene3D" id="3.40.50.300">
    <property type="entry name" value="P-loop containing nucleotide triphosphate hydrolases"/>
    <property type="match status" value="1"/>
</dbReference>
<evidence type="ECO:0000259" key="2">
    <source>
        <dbReference type="Pfam" id="PF06527"/>
    </source>
</evidence>
<dbReference type="SUPFAM" id="SSF52540">
    <property type="entry name" value="P-loop containing nucleoside triphosphate hydrolases"/>
    <property type="match status" value="1"/>
</dbReference>
<proteinExistence type="predicted"/>
<dbReference type="Pfam" id="PF05621">
    <property type="entry name" value="TniB"/>
    <property type="match status" value="1"/>
</dbReference>
<sequence length="613" mass="66977">MPNLLLIGATNNGKSMIIEKFRRLHAPVSEADRERIPVLVVQMPSEPTVIRFYTGLLAALGAPLRPRQRLAELEQRTLGLLRAVGVRMLVIDELHNVLAGRADARREFLNLIRFLGNELRIPLVGVGTREAYLAIRSDDQLENRFEPFTLPRWEPDGLGCSLLASFAASFPLRRPSPIATPQMARYLLTRCEGTIGELAHLLTDAAGEALSSWLDRVAGAYGMDAQQLLGHNLGAVSLQLDAHSLDTLDVDPPPGVLTALTERTGVPRAQLHRMTVAGQVPWLLDPMEAEPAPGVGFETYVGQHSVLLAPGQIPHRRVPGWRAWLPTQQKSAPMHRACPVCIDNTAPEARQLTLVSQLPVGLSCPDHGCRLEDMMGIRGAFLSWTHPDTGPTTVPGPVAAMDRRTEEAMRTGIVSLPGRQVHAGVWFRLLRTLIEELSTPISALGCSAQRALREIWQHTGRPLRGGMTRWRPYEALPWPHQQSFLEAAATAMHLINTGQVPAAGTLGALLRSEPHRPVIGGTPPAEGTSAPETTAAGNAPEQGATLMEEPAGYWRQARDSMYQVIAAAQDDPAVASQLLAFLTAWNRTPEHRKRVRQDMITLGVPEHHLPPGP</sequence>
<dbReference type="EMBL" id="BRXU01000066">
    <property type="protein sequence ID" value="GLC62485.1"/>
    <property type="molecule type" value="Genomic_DNA"/>
</dbReference>
<keyword evidence="4" id="KW-1185">Reference proteome</keyword>
<comment type="caution">
    <text evidence="3">The sequence shown here is derived from an EMBL/GenBank/DDBJ whole genome shotgun (WGS) entry which is preliminary data.</text>
</comment>